<keyword evidence="2" id="KW-0677">Repeat</keyword>
<evidence type="ECO:0000256" key="1">
    <source>
        <dbReference type="ARBA" id="ARBA00022659"/>
    </source>
</evidence>
<dbReference type="GO" id="GO:0006956">
    <property type="term" value="P:complement activation"/>
    <property type="evidence" value="ECO:0007669"/>
    <property type="project" value="TreeGrafter"/>
</dbReference>
<evidence type="ECO:0000313" key="8">
    <source>
        <dbReference type="Ensembl" id="ENSMMDP00005020594.1"/>
    </source>
</evidence>
<evidence type="ECO:0000256" key="3">
    <source>
        <dbReference type="ARBA" id="ARBA00023157"/>
    </source>
</evidence>
<feature type="disulfide bond" evidence="5">
    <location>
        <begin position="103"/>
        <end position="130"/>
    </location>
</feature>
<feature type="disulfide bond" evidence="5">
    <location>
        <begin position="163"/>
        <end position="190"/>
    </location>
</feature>
<dbReference type="PANTHER" id="PTHR46393">
    <property type="entry name" value="SUSHI DOMAIN-CONTAINING PROTEIN"/>
    <property type="match status" value="1"/>
</dbReference>
<dbReference type="Ensembl" id="ENSMMDT00005021078.1">
    <property type="protein sequence ID" value="ENSMMDP00005020594.1"/>
    <property type="gene ID" value="ENSMMDG00005010119.1"/>
</dbReference>
<keyword evidence="6" id="KW-0732">Signal</keyword>
<proteinExistence type="predicted"/>
<evidence type="ECO:0000256" key="5">
    <source>
        <dbReference type="PROSITE-ProRule" id="PRU00302"/>
    </source>
</evidence>
<evidence type="ECO:0000256" key="2">
    <source>
        <dbReference type="ARBA" id="ARBA00022737"/>
    </source>
</evidence>
<keyword evidence="9" id="KW-1185">Reference proteome</keyword>
<dbReference type="PROSITE" id="PS50923">
    <property type="entry name" value="SUSHI"/>
    <property type="match status" value="2"/>
</dbReference>
<dbReference type="InterPro" id="IPR035976">
    <property type="entry name" value="Sushi/SCR/CCP_sf"/>
</dbReference>
<dbReference type="SUPFAM" id="SSF57535">
    <property type="entry name" value="Complement control module/SCR domain"/>
    <property type="match status" value="3"/>
</dbReference>
<protein>
    <submittedName>
        <fullName evidence="8">Si:ch1073-280e3.1</fullName>
    </submittedName>
</protein>
<dbReference type="AlphaFoldDB" id="A0A667Y8Z0"/>
<dbReference type="GeneTree" id="ENSGT00940000165141"/>
<dbReference type="InterPro" id="IPR036465">
    <property type="entry name" value="vWFA_dom_sf"/>
</dbReference>
<dbReference type="CDD" id="cd00033">
    <property type="entry name" value="CCP"/>
    <property type="match status" value="3"/>
</dbReference>
<name>A0A667Y8Z0_9TELE</name>
<feature type="domain" description="Sushi" evidence="7">
    <location>
        <begin position="135"/>
        <end position="192"/>
    </location>
</feature>
<reference evidence="8" key="2">
    <citation type="submission" date="2025-08" db="UniProtKB">
        <authorList>
            <consortium name="Ensembl"/>
        </authorList>
    </citation>
    <scope>IDENTIFICATION</scope>
</reference>
<dbReference type="Gene3D" id="3.40.50.410">
    <property type="entry name" value="von Willebrand factor, type A domain"/>
    <property type="match status" value="1"/>
</dbReference>
<dbReference type="GO" id="GO:0009617">
    <property type="term" value="P:response to bacterium"/>
    <property type="evidence" value="ECO:0007669"/>
    <property type="project" value="TreeGrafter"/>
</dbReference>
<dbReference type="SUPFAM" id="SSF53300">
    <property type="entry name" value="vWA-like"/>
    <property type="match status" value="1"/>
</dbReference>
<reference evidence="8" key="1">
    <citation type="submission" date="2019-06" db="EMBL/GenBank/DDBJ databases">
        <authorList>
            <consortium name="Wellcome Sanger Institute Data Sharing"/>
        </authorList>
    </citation>
    <scope>NUCLEOTIDE SEQUENCE [LARGE SCALE GENOMIC DNA]</scope>
</reference>
<dbReference type="Gene3D" id="2.10.70.10">
    <property type="entry name" value="Complement Module, domain 1"/>
    <property type="match status" value="3"/>
</dbReference>
<feature type="signal peptide" evidence="6">
    <location>
        <begin position="1"/>
        <end position="20"/>
    </location>
</feature>
<keyword evidence="4" id="KW-0325">Glycoprotein</keyword>
<dbReference type="SMART" id="SM00032">
    <property type="entry name" value="CCP"/>
    <property type="match status" value="2"/>
</dbReference>
<gene>
    <name evidence="8" type="primary">si:ch1073-280e3.1</name>
</gene>
<evidence type="ECO:0000259" key="7">
    <source>
        <dbReference type="PROSITE" id="PS50923"/>
    </source>
</evidence>
<dbReference type="PANTHER" id="PTHR46393:SF8">
    <property type="entry name" value="COMPLEMENT C2"/>
    <property type="match status" value="1"/>
</dbReference>
<dbReference type="InterPro" id="IPR000436">
    <property type="entry name" value="Sushi_SCR_CCP_dom"/>
</dbReference>
<evidence type="ECO:0000256" key="6">
    <source>
        <dbReference type="SAM" id="SignalP"/>
    </source>
</evidence>
<accession>A0A667Y8Z0</accession>
<dbReference type="Pfam" id="PF00084">
    <property type="entry name" value="Sushi"/>
    <property type="match status" value="3"/>
</dbReference>
<evidence type="ECO:0000256" key="4">
    <source>
        <dbReference type="ARBA" id="ARBA00023180"/>
    </source>
</evidence>
<keyword evidence="3 5" id="KW-1015">Disulfide bond</keyword>
<dbReference type="Proteomes" id="UP000472263">
    <property type="component" value="Chromosome 13"/>
</dbReference>
<reference evidence="8" key="3">
    <citation type="submission" date="2025-09" db="UniProtKB">
        <authorList>
            <consortium name="Ensembl"/>
        </authorList>
    </citation>
    <scope>IDENTIFICATION</scope>
</reference>
<feature type="chain" id="PRO_5025552144" evidence="6">
    <location>
        <begin position="21"/>
        <end position="302"/>
    </location>
</feature>
<evidence type="ECO:0000313" key="9">
    <source>
        <dbReference type="Proteomes" id="UP000472263"/>
    </source>
</evidence>
<comment type="caution">
    <text evidence="5">Lacks conserved residue(s) required for the propagation of feature annotation.</text>
</comment>
<dbReference type="GO" id="GO:0070062">
    <property type="term" value="C:extracellular exosome"/>
    <property type="evidence" value="ECO:0007669"/>
    <property type="project" value="TreeGrafter"/>
</dbReference>
<sequence>MGAMSLLWILLFISFQKVFSTQGGLPGSVLTYHCEPGHYPFPVSHRSCSADGEWTIMRSANGRRLSQATCKELLCPGQLQLDHGEIWPRDQWFRPGSNQSFSCQEGFTLSGSAQRNCTLSGEWTGNTPACDNHADDCQDPGVPPGAQRTAGRFQTGDKVNYRCQSGLDLLGSAERVCLENREWSGTAPRCQGPHTFDSPSVVAAAMSGSLSGVMDVLSSQEFKQKQSFGRTIRVAKGSRLNIYILLDSSGSISKEDFESAKIATIKLIKKVSTTKPLLQELTDLLPISVLYVFFAALLVGQL</sequence>
<organism evidence="8 9">
    <name type="scientific">Myripristis murdjan</name>
    <name type="common">pinecone soldierfish</name>
    <dbReference type="NCBI Taxonomy" id="586833"/>
    <lineage>
        <taxon>Eukaryota</taxon>
        <taxon>Metazoa</taxon>
        <taxon>Chordata</taxon>
        <taxon>Craniata</taxon>
        <taxon>Vertebrata</taxon>
        <taxon>Euteleostomi</taxon>
        <taxon>Actinopterygii</taxon>
        <taxon>Neopterygii</taxon>
        <taxon>Teleostei</taxon>
        <taxon>Neoteleostei</taxon>
        <taxon>Acanthomorphata</taxon>
        <taxon>Holocentriformes</taxon>
        <taxon>Holocentridae</taxon>
        <taxon>Myripristis</taxon>
    </lineage>
</organism>
<feature type="domain" description="Sushi" evidence="7">
    <location>
        <begin position="73"/>
        <end position="132"/>
    </location>
</feature>
<keyword evidence="1 5" id="KW-0768">Sushi</keyword>